<dbReference type="Proteomes" id="UP000408482">
    <property type="component" value="Unassembled WGS sequence"/>
</dbReference>
<dbReference type="AlphaFoldDB" id="A0A564VXQ1"/>
<evidence type="ECO:0000313" key="1">
    <source>
        <dbReference type="EMBL" id="VUX37369.1"/>
    </source>
</evidence>
<gene>
    <name evidence="1" type="ORF">RSSSTS7063_03149</name>
</gene>
<organism evidence="1 2">
    <name type="scientific">Blautia luti</name>
    <dbReference type="NCBI Taxonomy" id="89014"/>
    <lineage>
        <taxon>Bacteria</taxon>
        <taxon>Bacillati</taxon>
        <taxon>Bacillota</taxon>
        <taxon>Clostridia</taxon>
        <taxon>Lachnospirales</taxon>
        <taxon>Lachnospiraceae</taxon>
        <taxon>Blautia</taxon>
    </lineage>
</organism>
<sequence>MIRIYPGSDDNGGCDVASEDYGLLQKMKRKE</sequence>
<evidence type="ECO:0000313" key="2">
    <source>
        <dbReference type="Proteomes" id="UP000408482"/>
    </source>
</evidence>
<proteinExistence type="predicted"/>
<name>A0A564VXQ1_9FIRM</name>
<protein>
    <submittedName>
        <fullName evidence="1">Uncharacterized protein</fullName>
    </submittedName>
</protein>
<keyword evidence="2" id="KW-1185">Reference proteome</keyword>
<dbReference type="EMBL" id="CABHNW010000073">
    <property type="protein sequence ID" value="VUX37369.1"/>
    <property type="molecule type" value="Genomic_DNA"/>
</dbReference>
<accession>A0A564VXQ1</accession>
<reference evidence="1 2" key="1">
    <citation type="submission" date="2019-07" db="EMBL/GenBank/DDBJ databases">
        <authorList>
            <person name="Hibberd C M."/>
            <person name="Gehrig L. J."/>
            <person name="Chang H.-W."/>
            <person name="Venkatesh S."/>
        </authorList>
    </citation>
    <scope>NUCLEOTIDE SEQUENCE [LARGE SCALE GENOMIC DNA]</scope>
    <source>
        <strain evidence="1">Blautia_luti_SSTS_Bg7063</strain>
    </source>
</reference>